<gene>
    <name evidence="9" type="primary">tatA</name>
    <name evidence="11" type="ORF">HN018_17330</name>
</gene>
<keyword evidence="2 9" id="KW-0813">Transport</keyword>
<feature type="region of interest" description="Disordered" evidence="10">
    <location>
        <begin position="44"/>
        <end position="67"/>
    </location>
</feature>
<dbReference type="GO" id="GO:0043953">
    <property type="term" value="P:protein transport by the Tat complex"/>
    <property type="evidence" value="ECO:0007669"/>
    <property type="project" value="UniProtKB-UniRule"/>
</dbReference>
<dbReference type="KEGG" id="lck:HN018_17330"/>
<evidence type="ECO:0000256" key="1">
    <source>
        <dbReference type="ARBA" id="ARBA00004162"/>
    </source>
</evidence>
<keyword evidence="7 9" id="KW-0811">Translocation</keyword>
<keyword evidence="3 9" id="KW-1003">Cell membrane</keyword>
<reference evidence="11 12" key="1">
    <citation type="journal article" date="2014" name="World J. Microbiol. Biotechnol.">
        <title>Biodiversity and physiological characteristics of Antarctic and Arctic lichens-associated bacteria.</title>
        <authorList>
            <person name="Lee Y.M."/>
            <person name="Kim E.H."/>
            <person name="Lee H.K."/>
            <person name="Hong S.G."/>
        </authorList>
    </citation>
    <scope>NUCLEOTIDE SEQUENCE [LARGE SCALE GENOMIC DNA]</scope>
    <source>
        <strain evidence="11 12">PAMC 26569</strain>
    </source>
</reference>
<comment type="similarity">
    <text evidence="9">Belongs to the TatA/E family.</text>
</comment>
<keyword evidence="4 9" id="KW-0812">Transmembrane</keyword>
<organism evidence="11 12">
    <name type="scientific">Lichenicola cladoniae</name>
    <dbReference type="NCBI Taxonomy" id="1484109"/>
    <lineage>
        <taxon>Bacteria</taxon>
        <taxon>Pseudomonadati</taxon>
        <taxon>Pseudomonadota</taxon>
        <taxon>Alphaproteobacteria</taxon>
        <taxon>Acetobacterales</taxon>
        <taxon>Acetobacteraceae</taxon>
        <taxon>Lichenicola</taxon>
    </lineage>
</organism>
<evidence type="ECO:0000313" key="12">
    <source>
        <dbReference type="Proteomes" id="UP000500767"/>
    </source>
</evidence>
<evidence type="ECO:0000313" key="11">
    <source>
        <dbReference type="EMBL" id="QKE91560.1"/>
    </source>
</evidence>
<keyword evidence="8 9" id="KW-0472">Membrane</keyword>
<keyword evidence="5 9" id="KW-0653">Protein transport</keyword>
<evidence type="ECO:0000256" key="3">
    <source>
        <dbReference type="ARBA" id="ARBA00022475"/>
    </source>
</evidence>
<feature type="transmembrane region" description="Helical" evidence="9">
    <location>
        <begin position="6"/>
        <end position="23"/>
    </location>
</feature>
<accession>A0A6M8HT90</accession>
<dbReference type="InterPro" id="IPR006312">
    <property type="entry name" value="TatA/E"/>
</dbReference>
<comment type="subcellular location">
    <subcellularLocation>
        <location evidence="1 9">Cell membrane</location>
        <topology evidence="1 9">Single-pass membrane protein</topology>
    </subcellularLocation>
</comment>
<dbReference type="NCBIfam" id="TIGR01411">
    <property type="entry name" value="tatAE"/>
    <property type="match status" value="1"/>
</dbReference>
<dbReference type="NCBIfam" id="NF001940">
    <property type="entry name" value="PRK00720.1"/>
    <property type="match status" value="1"/>
</dbReference>
<keyword evidence="12" id="KW-1185">Reference proteome</keyword>
<keyword evidence="6 9" id="KW-1133">Transmembrane helix</keyword>
<sequence length="96" mass="10049">MGSLSIWHWLIVLAVVLLLFGGSSKISTLMGDFAKGIKSFKRNMGEDESMEHGGPTSGSIAAPNATAPHVVQNPAVAPVYQPAAGTAPVEPVRHQN</sequence>
<name>A0A6M8HT90_9PROT</name>
<comment type="subunit">
    <text evidence="9">The Tat system comprises two distinct complexes: a TatABC complex, containing multiple copies of TatA, TatB and TatC subunits, and a separate TatA complex, containing only TatA subunits. Substrates initially bind to the TatABC complex, which probably triggers association of the separate TatA complex to form the active translocon.</text>
</comment>
<evidence type="ECO:0000256" key="2">
    <source>
        <dbReference type="ARBA" id="ARBA00022448"/>
    </source>
</evidence>
<dbReference type="PANTHER" id="PTHR42982:SF1">
    <property type="entry name" value="SEC-INDEPENDENT PROTEIN TRANSLOCASE PROTEIN TATA"/>
    <property type="match status" value="1"/>
</dbReference>
<dbReference type="EMBL" id="CP053708">
    <property type="protein sequence ID" value="QKE91560.1"/>
    <property type="molecule type" value="Genomic_DNA"/>
</dbReference>
<evidence type="ECO:0000256" key="9">
    <source>
        <dbReference type="HAMAP-Rule" id="MF_00236"/>
    </source>
</evidence>
<dbReference type="Gene3D" id="1.20.5.3310">
    <property type="match status" value="1"/>
</dbReference>
<dbReference type="Proteomes" id="UP000500767">
    <property type="component" value="Chromosome"/>
</dbReference>
<proteinExistence type="inferred from homology"/>
<dbReference type="AlphaFoldDB" id="A0A6M8HT90"/>
<dbReference type="GO" id="GO:0008320">
    <property type="term" value="F:protein transmembrane transporter activity"/>
    <property type="evidence" value="ECO:0007669"/>
    <property type="project" value="UniProtKB-UniRule"/>
</dbReference>
<dbReference type="HAMAP" id="MF_00236">
    <property type="entry name" value="TatA_E"/>
    <property type="match status" value="1"/>
</dbReference>
<comment type="function">
    <text evidence="9">Part of the twin-arginine translocation (Tat) system that transports large folded proteins containing a characteristic twin-arginine motif in their signal peptide across membranes. TatA could form the protein-conducting channel of the Tat system.</text>
</comment>
<protein>
    <recommendedName>
        <fullName evidence="9">Sec-independent protein translocase protein TatA</fullName>
    </recommendedName>
</protein>
<evidence type="ECO:0000256" key="6">
    <source>
        <dbReference type="ARBA" id="ARBA00022989"/>
    </source>
</evidence>
<evidence type="ECO:0000256" key="5">
    <source>
        <dbReference type="ARBA" id="ARBA00022927"/>
    </source>
</evidence>
<dbReference type="PANTHER" id="PTHR42982">
    <property type="entry name" value="SEC-INDEPENDENT PROTEIN TRANSLOCASE PROTEIN TATA"/>
    <property type="match status" value="1"/>
</dbReference>
<evidence type="ECO:0000256" key="8">
    <source>
        <dbReference type="ARBA" id="ARBA00023136"/>
    </source>
</evidence>
<evidence type="ECO:0000256" key="4">
    <source>
        <dbReference type="ARBA" id="ARBA00022692"/>
    </source>
</evidence>
<evidence type="ECO:0000256" key="10">
    <source>
        <dbReference type="SAM" id="MobiDB-lite"/>
    </source>
</evidence>
<dbReference type="RefSeq" id="WP_171832912.1">
    <property type="nucleotide sequence ID" value="NZ_CP053708.1"/>
</dbReference>
<dbReference type="GO" id="GO:0033281">
    <property type="term" value="C:TAT protein transport complex"/>
    <property type="evidence" value="ECO:0007669"/>
    <property type="project" value="UniProtKB-UniRule"/>
</dbReference>
<dbReference type="InterPro" id="IPR003369">
    <property type="entry name" value="TatA/B/E"/>
</dbReference>
<evidence type="ECO:0000256" key="7">
    <source>
        <dbReference type="ARBA" id="ARBA00023010"/>
    </source>
</evidence>
<dbReference type="Pfam" id="PF02416">
    <property type="entry name" value="TatA_B_E"/>
    <property type="match status" value="1"/>
</dbReference>